<evidence type="ECO:0000313" key="9">
    <source>
        <dbReference type="EMBL" id="PNW87013.1"/>
    </source>
</evidence>
<feature type="domain" description="Orn/Lys/Arg decarboxylases family 1 pyridoxal-P attachment site" evidence="7">
    <location>
        <begin position="110"/>
        <end position="224"/>
    </location>
</feature>
<keyword evidence="3" id="KW-0210">Decarboxylase</keyword>
<dbReference type="PANTHER" id="PTHR43277:SF4">
    <property type="entry name" value="ARGININE DECARBOXYLASE"/>
    <property type="match status" value="1"/>
</dbReference>
<keyword evidence="10" id="KW-1185">Reference proteome</keyword>
<dbReference type="KEGG" id="cre:CHLRE_02g105150v5"/>
<dbReference type="InterPro" id="IPR052357">
    <property type="entry name" value="Orn_Lys_Arg_decarboxylase-I"/>
</dbReference>
<keyword evidence="4" id="KW-0663">Pyridoxal phosphate</keyword>
<dbReference type="Gramene" id="PNW87013">
    <property type="protein sequence ID" value="PNW87013"/>
    <property type="gene ID" value="CHLRE_02g105150v5"/>
</dbReference>
<dbReference type="PaxDb" id="3055-EDP07455"/>
<keyword evidence="5" id="KW-0456">Lyase</keyword>
<comment type="cofactor">
    <cofactor evidence="1">
        <name>pyridoxal 5'-phosphate</name>
        <dbReference type="ChEBI" id="CHEBI:597326"/>
    </cofactor>
</comment>
<dbReference type="InterPro" id="IPR000310">
    <property type="entry name" value="Orn/Lys/Arg_deCO2ase_major_dom"/>
</dbReference>
<feature type="compositionally biased region" description="Polar residues" evidence="6">
    <location>
        <begin position="483"/>
        <end position="495"/>
    </location>
</feature>
<feature type="region of interest" description="Disordered" evidence="6">
    <location>
        <begin position="483"/>
        <end position="512"/>
    </location>
</feature>
<evidence type="ECO:0000259" key="7">
    <source>
        <dbReference type="Pfam" id="PF01276"/>
    </source>
</evidence>
<accession>A0A2K3E2L8</accession>
<dbReference type="GO" id="GO:0016831">
    <property type="term" value="F:carboxy-lyase activity"/>
    <property type="evidence" value="ECO:0007669"/>
    <property type="project" value="UniProtKB-KW"/>
</dbReference>
<feature type="domain" description="Orn/Lys/Arg decarboxylase C-terminal" evidence="8">
    <location>
        <begin position="632"/>
        <end position="684"/>
    </location>
</feature>
<feature type="compositionally biased region" description="Low complexity" evidence="6">
    <location>
        <begin position="496"/>
        <end position="511"/>
    </location>
</feature>
<dbReference type="GeneID" id="5725533"/>
<dbReference type="AlphaFoldDB" id="A0A2K3E2L8"/>
<dbReference type="PANTHER" id="PTHR43277">
    <property type="entry name" value="ARGININE DECARBOXYLASE"/>
    <property type="match status" value="1"/>
</dbReference>
<evidence type="ECO:0000256" key="1">
    <source>
        <dbReference type="ARBA" id="ARBA00001933"/>
    </source>
</evidence>
<evidence type="ECO:0000256" key="2">
    <source>
        <dbReference type="ARBA" id="ARBA00010671"/>
    </source>
</evidence>
<protein>
    <recommendedName>
        <fullName evidence="11">Arginine decarboxylase</fullName>
    </recommendedName>
</protein>
<dbReference type="InterPro" id="IPR015424">
    <property type="entry name" value="PyrdxlP-dep_Trfase"/>
</dbReference>
<evidence type="ECO:0000259" key="8">
    <source>
        <dbReference type="Pfam" id="PF03711"/>
    </source>
</evidence>
<comment type="similarity">
    <text evidence="2">Belongs to the Orn/Lys/Arg decarboxylase class-I family.</text>
</comment>
<feature type="domain" description="Orn/Lys/Arg decarboxylases family 1 pyridoxal-P attachment site" evidence="7">
    <location>
        <begin position="270"/>
        <end position="591"/>
    </location>
</feature>
<dbReference type="Pfam" id="PF03711">
    <property type="entry name" value="OKR_DC_1_C"/>
    <property type="match status" value="1"/>
</dbReference>
<reference evidence="9 10" key="1">
    <citation type="journal article" date="2007" name="Science">
        <title>The Chlamydomonas genome reveals the evolution of key animal and plant functions.</title>
        <authorList>
            <person name="Merchant S.S."/>
            <person name="Prochnik S.E."/>
            <person name="Vallon O."/>
            <person name="Harris E.H."/>
            <person name="Karpowicz S.J."/>
            <person name="Witman G.B."/>
            <person name="Terry A."/>
            <person name="Salamov A."/>
            <person name="Fritz-Laylin L.K."/>
            <person name="Marechal-Drouard L."/>
            <person name="Marshall W.F."/>
            <person name="Qu L.H."/>
            <person name="Nelson D.R."/>
            <person name="Sanderfoot A.A."/>
            <person name="Spalding M.H."/>
            <person name="Kapitonov V.V."/>
            <person name="Ren Q."/>
            <person name="Ferris P."/>
            <person name="Lindquist E."/>
            <person name="Shapiro H."/>
            <person name="Lucas S.M."/>
            <person name="Grimwood J."/>
            <person name="Schmutz J."/>
            <person name="Cardol P."/>
            <person name="Cerutti H."/>
            <person name="Chanfreau G."/>
            <person name="Chen C.L."/>
            <person name="Cognat V."/>
            <person name="Croft M.T."/>
            <person name="Dent R."/>
            <person name="Dutcher S."/>
            <person name="Fernandez E."/>
            <person name="Fukuzawa H."/>
            <person name="Gonzalez-Ballester D."/>
            <person name="Gonzalez-Halphen D."/>
            <person name="Hallmann A."/>
            <person name="Hanikenne M."/>
            <person name="Hippler M."/>
            <person name="Inwood W."/>
            <person name="Jabbari K."/>
            <person name="Kalanon M."/>
            <person name="Kuras R."/>
            <person name="Lefebvre P.A."/>
            <person name="Lemaire S.D."/>
            <person name="Lobanov A.V."/>
            <person name="Lohr M."/>
            <person name="Manuell A."/>
            <person name="Meier I."/>
            <person name="Mets L."/>
            <person name="Mittag M."/>
            <person name="Mittelmeier T."/>
            <person name="Moroney J.V."/>
            <person name="Moseley J."/>
            <person name="Napoli C."/>
            <person name="Nedelcu A.M."/>
            <person name="Niyogi K."/>
            <person name="Novoselov S.V."/>
            <person name="Paulsen I.T."/>
            <person name="Pazour G."/>
            <person name="Purton S."/>
            <person name="Ral J.P."/>
            <person name="Riano-Pachon D.M."/>
            <person name="Riekhof W."/>
            <person name="Rymarquis L."/>
            <person name="Schroda M."/>
            <person name="Stern D."/>
            <person name="Umen J."/>
            <person name="Willows R."/>
            <person name="Wilson N."/>
            <person name="Zimmer S.L."/>
            <person name="Allmer J."/>
            <person name="Balk J."/>
            <person name="Bisova K."/>
            <person name="Chen C.J."/>
            <person name="Elias M."/>
            <person name="Gendler K."/>
            <person name="Hauser C."/>
            <person name="Lamb M.R."/>
            <person name="Ledford H."/>
            <person name="Long J.C."/>
            <person name="Minagawa J."/>
            <person name="Page M.D."/>
            <person name="Pan J."/>
            <person name="Pootakham W."/>
            <person name="Roje S."/>
            <person name="Rose A."/>
            <person name="Stahlberg E."/>
            <person name="Terauchi A.M."/>
            <person name="Yang P."/>
            <person name="Ball S."/>
            <person name="Bowler C."/>
            <person name="Dieckmann C.L."/>
            <person name="Gladyshev V.N."/>
            <person name="Green P."/>
            <person name="Jorgensen R."/>
            <person name="Mayfield S."/>
            <person name="Mueller-Roeber B."/>
            <person name="Rajamani S."/>
            <person name="Sayre R.T."/>
            <person name="Brokstein P."/>
            <person name="Dubchak I."/>
            <person name="Goodstein D."/>
            <person name="Hornick L."/>
            <person name="Huang Y.W."/>
            <person name="Jhaveri J."/>
            <person name="Luo Y."/>
            <person name="Martinez D."/>
            <person name="Ngau W.C."/>
            <person name="Otillar B."/>
            <person name="Poliakov A."/>
            <person name="Porter A."/>
            <person name="Szajkowski L."/>
            <person name="Werner G."/>
            <person name="Zhou K."/>
            <person name="Grigoriev I.V."/>
            <person name="Rokhsar D.S."/>
            <person name="Grossman A.R."/>
        </authorList>
    </citation>
    <scope>NUCLEOTIDE SEQUENCE [LARGE SCALE GENOMIC DNA]</scope>
    <source>
        <strain evidence="10">CC-503</strain>
    </source>
</reference>
<feature type="region of interest" description="Disordered" evidence="6">
    <location>
        <begin position="224"/>
        <end position="266"/>
    </location>
</feature>
<feature type="compositionally biased region" description="Polar residues" evidence="6">
    <location>
        <begin position="241"/>
        <end position="257"/>
    </location>
</feature>
<dbReference type="SUPFAM" id="SSF55904">
    <property type="entry name" value="Ornithine decarboxylase C-terminal domain"/>
    <property type="match status" value="1"/>
</dbReference>
<sequence length="714" mass="71818">MSSLRSSCSANTAALSAQRAVATVLPAVGVGASNGAASGRSRQGSAASLGALHPRFTASDTHGRPKSGRRDWQSLACAAAWSSGGVASAPDRGDAASVVLNGGLSEQNSTPLLDAIRQRGDSVQEAPFHVPGHKRGGGTPPHFASLMTAGGSGNGDGGLTPAFSPLQYDLTEIAGLDYLSSPSGVIAEAQQLAAQAFGADRTWFLVNGCSAGIHAAVMAVAGPGAGRARRRRQQVQHPQDMDNTSGSADGQTTTSDAGGQGAEPASEKPGVLLVARNCHLSVFSALVLSGLEPVWLAPELDPRAGVAHCVTPGTVAAALAGAAAAGRRVAGVMVVSPTYFGAVADVRGIAQVCAGYDVPLLVDEAHGGHFAFLPPASLPPPPPSALSCGADMVMQSTHKVLGAMTQAAMLHLRGERVSAARTSRALQTLQSSSPSYLLMASLDAARQQAAAGGAFAEPCAAAQVIREAVSRCSLVQLLDNQTAQGASNSGSSTEVGGSSHAGTSSSTLHGHPGSSCNAESIAFFDPLRLTLLVDRIAAVPAAAADGSSNSVRRCSGSSGFAVSEWLEARHGVVPELATAKTVVLALGPGSTLAHARQAVAAILELDRLAAAAPQDWAGGGVQAEPPHAPLAPDMVLSPRDAYFAETESVPAAEAVGRASAELLCPYPPGVPVLFPGERITPAALAALQATLAAGGTVTGASDSSLMRFEVLVVD</sequence>
<dbReference type="InterPro" id="IPR036633">
    <property type="entry name" value="Prn/Lys/Arg_de-COase_C_sf"/>
</dbReference>
<evidence type="ECO:0000256" key="3">
    <source>
        <dbReference type="ARBA" id="ARBA00022793"/>
    </source>
</evidence>
<dbReference type="RefSeq" id="XP_042927425.1">
    <property type="nucleotide sequence ID" value="XM_043059791.1"/>
</dbReference>
<dbReference type="ExpressionAtlas" id="A0A2K3E2L8">
    <property type="expression patterns" value="baseline"/>
</dbReference>
<evidence type="ECO:0008006" key="11">
    <source>
        <dbReference type="Google" id="ProtNLM"/>
    </source>
</evidence>
<dbReference type="Gene3D" id="3.40.640.10">
    <property type="entry name" value="Type I PLP-dependent aspartate aminotransferase-like (Major domain)"/>
    <property type="match status" value="1"/>
</dbReference>
<dbReference type="EMBL" id="CM008963">
    <property type="protein sequence ID" value="PNW87013.1"/>
    <property type="molecule type" value="Genomic_DNA"/>
</dbReference>
<dbReference type="Proteomes" id="UP000006906">
    <property type="component" value="Chromosome 2"/>
</dbReference>
<name>A0A2K3E2L8_CHLRE</name>
<dbReference type="InParanoid" id="A0A2K3E2L8"/>
<evidence type="ECO:0000256" key="5">
    <source>
        <dbReference type="ARBA" id="ARBA00023239"/>
    </source>
</evidence>
<dbReference type="Gene3D" id="3.90.100.10">
    <property type="entry name" value="Orn/Lys/Arg decarboxylase, C-terminal domain"/>
    <property type="match status" value="1"/>
</dbReference>
<proteinExistence type="inferred from homology"/>
<dbReference type="STRING" id="3055.A0A2K3E2L8"/>
<dbReference type="InterPro" id="IPR008286">
    <property type="entry name" value="Prn/Lys/Arg_de-COase_C"/>
</dbReference>
<evidence type="ECO:0000256" key="4">
    <source>
        <dbReference type="ARBA" id="ARBA00022898"/>
    </source>
</evidence>
<organism evidence="9 10">
    <name type="scientific">Chlamydomonas reinhardtii</name>
    <name type="common">Chlamydomonas smithii</name>
    <dbReference type="NCBI Taxonomy" id="3055"/>
    <lineage>
        <taxon>Eukaryota</taxon>
        <taxon>Viridiplantae</taxon>
        <taxon>Chlorophyta</taxon>
        <taxon>core chlorophytes</taxon>
        <taxon>Chlorophyceae</taxon>
        <taxon>CS clade</taxon>
        <taxon>Chlamydomonadales</taxon>
        <taxon>Chlamydomonadaceae</taxon>
        <taxon>Chlamydomonas</taxon>
    </lineage>
</organism>
<dbReference type="OrthoDB" id="5978656at2759"/>
<dbReference type="SUPFAM" id="SSF53383">
    <property type="entry name" value="PLP-dependent transferases"/>
    <property type="match status" value="1"/>
</dbReference>
<evidence type="ECO:0000313" key="10">
    <source>
        <dbReference type="Proteomes" id="UP000006906"/>
    </source>
</evidence>
<dbReference type="Pfam" id="PF01276">
    <property type="entry name" value="OKR_DC_1"/>
    <property type="match status" value="2"/>
</dbReference>
<dbReference type="InterPro" id="IPR015421">
    <property type="entry name" value="PyrdxlP-dep_Trfase_major"/>
</dbReference>
<gene>
    <name evidence="9" type="ORF">CHLRE_02g105150v5</name>
</gene>
<evidence type="ECO:0000256" key="6">
    <source>
        <dbReference type="SAM" id="MobiDB-lite"/>
    </source>
</evidence>